<organism evidence="2 3">
    <name type="scientific">Paraconiothyrium brasiliense</name>
    <dbReference type="NCBI Taxonomy" id="300254"/>
    <lineage>
        <taxon>Eukaryota</taxon>
        <taxon>Fungi</taxon>
        <taxon>Dikarya</taxon>
        <taxon>Ascomycota</taxon>
        <taxon>Pezizomycotina</taxon>
        <taxon>Dothideomycetes</taxon>
        <taxon>Pleosporomycetidae</taxon>
        <taxon>Pleosporales</taxon>
        <taxon>Massarineae</taxon>
        <taxon>Didymosphaeriaceae</taxon>
        <taxon>Paraconiothyrium</taxon>
    </lineage>
</organism>
<feature type="domain" description="N-acetyltransferase" evidence="1">
    <location>
        <begin position="82"/>
        <end position="225"/>
    </location>
</feature>
<evidence type="ECO:0000313" key="2">
    <source>
        <dbReference type="EMBL" id="KAL1594392.1"/>
    </source>
</evidence>
<sequence length="233" mass="25914">MSAYALLPATTDDAEAIANLFALSWQSPFTQLQFGSMSTESLAIAMAPRIVDSMSTPQNEFVMMRAEDGTAAAVAQWTVPSQGVKDVREEESPEKRAERLRLWDEGYRSRLPENSNKDLIMDFTVGLRELRESVLRGRKHFLLENIATHPDHRGKGLASQLIQWVFPRADKQGALVYLDTASDNAALRLYKKLGFQEEGSDTIKDLSKYGGEGEHTHVSLLRLPSIASIGMSD</sequence>
<evidence type="ECO:0000313" key="3">
    <source>
        <dbReference type="Proteomes" id="UP001521785"/>
    </source>
</evidence>
<reference evidence="2 3" key="1">
    <citation type="submission" date="2024-02" db="EMBL/GenBank/DDBJ databases">
        <title>De novo assembly and annotation of 12 fungi associated with fruit tree decline syndrome in Ontario, Canada.</title>
        <authorList>
            <person name="Sulman M."/>
            <person name="Ellouze W."/>
            <person name="Ilyukhin E."/>
        </authorList>
    </citation>
    <scope>NUCLEOTIDE SEQUENCE [LARGE SCALE GENOMIC DNA]</scope>
    <source>
        <strain evidence="2 3">M42-189</strain>
    </source>
</reference>
<dbReference type="PROSITE" id="PS51186">
    <property type="entry name" value="GNAT"/>
    <property type="match status" value="1"/>
</dbReference>
<dbReference type="EMBL" id="JAKJXO020000017">
    <property type="protein sequence ID" value="KAL1594392.1"/>
    <property type="molecule type" value="Genomic_DNA"/>
</dbReference>
<dbReference type="PANTHER" id="PTHR42791:SF1">
    <property type="entry name" value="N-ACETYLTRANSFERASE DOMAIN-CONTAINING PROTEIN"/>
    <property type="match status" value="1"/>
</dbReference>
<proteinExistence type="predicted"/>
<dbReference type="Gene3D" id="3.40.630.30">
    <property type="match status" value="1"/>
</dbReference>
<name>A0ABR3QQF9_9PLEO</name>
<dbReference type="PANTHER" id="PTHR42791">
    <property type="entry name" value="GNAT FAMILY ACETYLTRANSFERASE"/>
    <property type="match status" value="1"/>
</dbReference>
<comment type="caution">
    <text evidence="2">The sequence shown here is derived from an EMBL/GenBank/DDBJ whole genome shotgun (WGS) entry which is preliminary data.</text>
</comment>
<dbReference type="InterPro" id="IPR016181">
    <property type="entry name" value="Acyl_CoA_acyltransferase"/>
</dbReference>
<protein>
    <recommendedName>
        <fullName evidence="1">N-acetyltransferase domain-containing protein</fullName>
    </recommendedName>
</protein>
<evidence type="ECO:0000259" key="1">
    <source>
        <dbReference type="PROSITE" id="PS51186"/>
    </source>
</evidence>
<dbReference type="InterPro" id="IPR000182">
    <property type="entry name" value="GNAT_dom"/>
</dbReference>
<dbReference type="CDD" id="cd04301">
    <property type="entry name" value="NAT_SF"/>
    <property type="match status" value="1"/>
</dbReference>
<gene>
    <name evidence="2" type="ORF">SLS60_010152</name>
</gene>
<dbReference type="Pfam" id="PF00583">
    <property type="entry name" value="Acetyltransf_1"/>
    <property type="match status" value="1"/>
</dbReference>
<dbReference type="Proteomes" id="UP001521785">
    <property type="component" value="Unassembled WGS sequence"/>
</dbReference>
<dbReference type="InterPro" id="IPR052523">
    <property type="entry name" value="Trichothecene_AcTrans"/>
</dbReference>
<keyword evidence="3" id="KW-1185">Reference proteome</keyword>
<dbReference type="SUPFAM" id="SSF55729">
    <property type="entry name" value="Acyl-CoA N-acyltransferases (Nat)"/>
    <property type="match status" value="1"/>
</dbReference>
<accession>A0ABR3QQF9</accession>